<gene>
    <name evidence="1" type="ORF">HD592_000882</name>
</gene>
<organism evidence="1 2">
    <name type="scientific">Schaalia hyovaginalis</name>
    <dbReference type="NCBI Taxonomy" id="29316"/>
    <lineage>
        <taxon>Bacteria</taxon>
        <taxon>Bacillati</taxon>
        <taxon>Actinomycetota</taxon>
        <taxon>Actinomycetes</taxon>
        <taxon>Actinomycetales</taxon>
        <taxon>Actinomycetaceae</taxon>
        <taxon>Schaalia</taxon>
    </lineage>
</organism>
<proteinExistence type="predicted"/>
<evidence type="ECO:0000313" key="2">
    <source>
        <dbReference type="Proteomes" id="UP000617426"/>
    </source>
</evidence>
<evidence type="ECO:0000313" key="1">
    <source>
        <dbReference type="EMBL" id="MBB6334317.1"/>
    </source>
</evidence>
<reference evidence="1" key="1">
    <citation type="submission" date="2020-08" db="EMBL/GenBank/DDBJ databases">
        <title>Sequencing the genomes of 1000 actinobacteria strains.</title>
        <authorList>
            <person name="Klenk H.-P."/>
        </authorList>
    </citation>
    <scope>NUCLEOTIDE SEQUENCE</scope>
    <source>
        <strain evidence="1">DSM 10695</strain>
    </source>
</reference>
<name>A0A923E4P5_9ACTO</name>
<dbReference type="AlphaFoldDB" id="A0A923E4P5"/>
<accession>A0A923E4P5</accession>
<dbReference type="RefSeq" id="WP_184452212.1">
    <property type="nucleotide sequence ID" value="NZ_JACHMK010000001.1"/>
</dbReference>
<keyword evidence="2" id="KW-1185">Reference proteome</keyword>
<comment type="caution">
    <text evidence="1">The sequence shown here is derived from an EMBL/GenBank/DDBJ whole genome shotgun (WGS) entry which is preliminary data.</text>
</comment>
<dbReference type="Proteomes" id="UP000617426">
    <property type="component" value="Unassembled WGS sequence"/>
</dbReference>
<protein>
    <submittedName>
        <fullName evidence="1">Membrane protein YphA (DoxX/SURF4 family)</fullName>
    </submittedName>
</protein>
<dbReference type="EMBL" id="JACHMK010000001">
    <property type="protein sequence ID" value="MBB6334317.1"/>
    <property type="molecule type" value="Genomic_DNA"/>
</dbReference>
<sequence>MNILRTVARPLLAAPFIHDGISALLNPADHVARASFVLPIAERIAPGAGLEEEDLRLMTRVLGAASIAAGVAFATGRAPRTSAALLAGIGLPMALVNAPVWRGENREERVALASELARRLALVGGLAIASTDRVGEPSVAWRMSNRKVQRERIAAVREIERRRCAPRAEAAR</sequence>